<dbReference type="AlphaFoldDB" id="A0A4R4ZH07"/>
<dbReference type="SFLD" id="SFLDG01017">
    <property type="entry name" value="Polyprenyl_Transferase_Like"/>
    <property type="match status" value="1"/>
</dbReference>
<comment type="cofactor">
    <cofactor evidence="1">
        <name>Mg(2+)</name>
        <dbReference type="ChEBI" id="CHEBI:18420"/>
    </cofactor>
</comment>
<dbReference type="InterPro" id="IPR008949">
    <property type="entry name" value="Isoprenoid_synthase_dom_sf"/>
</dbReference>
<dbReference type="OrthoDB" id="4497239at2"/>
<accession>A0A4R4ZH07</accession>
<dbReference type="Proteomes" id="UP000295124">
    <property type="component" value="Unassembled WGS sequence"/>
</dbReference>
<dbReference type="EMBL" id="SMKX01000068">
    <property type="protein sequence ID" value="TDD57685.1"/>
    <property type="molecule type" value="Genomic_DNA"/>
</dbReference>
<dbReference type="SUPFAM" id="SSF48576">
    <property type="entry name" value="Terpenoid synthases"/>
    <property type="match status" value="1"/>
</dbReference>
<comment type="similarity">
    <text evidence="2 6">Belongs to the FPP/GGPP synthase family.</text>
</comment>
<dbReference type="Gene3D" id="1.10.600.10">
    <property type="entry name" value="Farnesyl Diphosphate Synthase"/>
    <property type="match status" value="1"/>
</dbReference>
<evidence type="ECO:0000256" key="1">
    <source>
        <dbReference type="ARBA" id="ARBA00001946"/>
    </source>
</evidence>
<evidence type="ECO:0000256" key="5">
    <source>
        <dbReference type="ARBA" id="ARBA00022842"/>
    </source>
</evidence>
<organism evidence="7 8">
    <name type="scientific">Kribbella antibiotica</name>
    <dbReference type="NCBI Taxonomy" id="190195"/>
    <lineage>
        <taxon>Bacteria</taxon>
        <taxon>Bacillati</taxon>
        <taxon>Actinomycetota</taxon>
        <taxon>Actinomycetes</taxon>
        <taxon>Propionibacteriales</taxon>
        <taxon>Kribbellaceae</taxon>
        <taxon>Kribbella</taxon>
    </lineage>
</organism>
<gene>
    <name evidence="7" type="ORF">E1263_22600</name>
</gene>
<evidence type="ECO:0000313" key="8">
    <source>
        <dbReference type="Proteomes" id="UP000295124"/>
    </source>
</evidence>
<keyword evidence="3 6" id="KW-0808">Transferase</keyword>
<evidence type="ECO:0000256" key="2">
    <source>
        <dbReference type="ARBA" id="ARBA00006706"/>
    </source>
</evidence>
<keyword evidence="4" id="KW-0479">Metal-binding</keyword>
<dbReference type="InterPro" id="IPR000092">
    <property type="entry name" value="Polyprenyl_synt"/>
</dbReference>
<protein>
    <submittedName>
        <fullName evidence="7">Polyprenyl synthetase family protein</fullName>
    </submittedName>
</protein>
<dbReference type="PANTHER" id="PTHR12001">
    <property type="entry name" value="GERANYLGERANYL PYROPHOSPHATE SYNTHASE"/>
    <property type="match status" value="1"/>
</dbReference>
<evidence type="ECO:0000256" key="6">
    <source>
        <dbReference type="RuleBase" id="RU004466"/>
    </source>
</evidence>
<reference evidence="7 8" key="1">
    <citation type="submission" date="2019-03" db="EMBL/GenBank/DDBJ databases">
        <title>Draft genome sequences of novel Actinobacteria.</title>
        <authorList>
            <person name="Sahin N."/>
            <person name="Ay H."/>
            <person name="Saygin H."/>
        </authorList>
    </citation>
    <scope>NUCLEOTIDE SEQUENCE [LARGE SCALE GENOMIC DNA]</scope>
    <source>
        <strain evidence="7 8">JCM 13523</strain>
    </source>
</reference>
<keyword evidence="8" id="KW-1185">Reference proteome</keyword>
<dbReference type="GO" id="GO:0046872">
    <property type="term" value="F:metal ion binding"/>
    <property type="evidence" value="ECO:0007669"/>
    <property type="project" value="UniProtKB-KW"/>
</dbReference>
<proteinExistence type="inferred from homology"/>
<dbReference type="InterPro" id="IPR033749">
    <property type="entry name" value="Polyprenyl_synt_CS"/>
</dbReference>
<dbReference type="GO" id="GO:0004659">
    <property type="term" value="F:prenyltransferase activity"/>
    <property type="evidence" value="ECO:0007669"/>
    <property type="project" value="InterPro"/>
</dbReference>
<comment type="caution">
    <text evidence="7">The sequence shown here is derived from an EMBL/GenBank/DDBJ whole genome shotgun (WGS) entry which is preliminary data.</text>
</comment>
<dbReference type="SFLD" id="SFLDS00005">
    <property type="entry name" value="Isoprenoid_Synthase_Type_I"/>
    <property type="match status" value="1"/>
</dbReference>
<dbReference type="RefSeq" id="WP_132170543.1">
    <property type="nucleotide sequence ID" value="NZ_SMKX01000068.1"/>
</dbReference>
<dbReference type="PROSITE" id="PS00444">
    <property type="entry name" value="POLYPRENYL_SYNTHASE_2"/>
    <property type="match status" value="1"/>
</dbReference>
<evidence type="ECO:0000256" key="3">
    <source>
        <dbReference type="ARBA" id="ARBA00022679"/>
    </source>
</evidence>
<dbReference type="GO" id="GO:0008299">
    <property type="term" value="P:isoprenoid biosynthetic process"/>
    <property type="evidence" value="ECO:0007669"/>
    <property type="project" value="InterPro"/>
</dbReference>
<dbReference type="Pfam" id="PF00348">
    <property type="entry name" value="polyprenyl_synt"/>
    <property type="match status" value="1"/>
</dbReference>
<evidence type="ECO:0000313" key="7">
    <source>
        <dbReference type="EMBL" id="TDD57685.1"/>
    </source>
</evidence>
<keyword evidence="5" id="KW-0460">Magnesium</keyword>
<dbReference type="PANTHER" id="PTHR12001:SF85">
    <property type="entry name" value="SHORT CHAIN ISOPRENYL DIPHOSPHATE SYNTHASE"/>
    <property type="match status" value="1"/>
</dbReference>
<name>A0A4R4ZH07_9ACTN</name>
<evidence type="ECO:0000256" key="4">
    <source>
        <dbReference type="ARBA" id="ARBA00022723"/>
    </source>
</evidence>
<dbReference type="CDD" id="cd00685">
    <property type="entry name" value="Trans_IPPS_HT"/>
    <property type="match status" value="1"/>
</dbReference>
<sequence>MTTLTPAAPSKNFASTRERVEACLNTFLTRKTADARTDGLAPQMPAVLQGFIASGGKRLRPLLCVAGWQAAGGRGIPESVIRTAAALEMYQAFALIHDDVIDNSAIRRSQPAVHEALARQFANSPDPRHLGVSAAILIGDMALTWSHELFMTADVPADRRAIVATIVDAMREEMHHGQYLDLLSVLQPLEDERTPLTVIRYKTAKYTVERPLQIGAALTGAGPDLLAGLSRFALPLGDAFQLRDDLLGIFGDPALTGKPVLGDLQEGKHTVLMALAARRANPGQRDILERRLGDSALDDDGAAEIIEVIRATGADAEVESMIAARYAEALAVLDSEAFPPDATATLIRIARAAVERDS</sequence>